<dbReference type="STRING" id="5539.A0A3E2HE16"/>
<feature type="non-terminal residue" evidence="2">
    <location>
        <position position="613"/>
    </location>
</feature>
<dbReference type="EMBL" id="NCSJ02000071">
    <property type="protein sequence ID" value="RFU31656.1"/>
    <property type="molecule type" value="Genomic_DNA"/>
</dbReference>
<feature type="compositionally biased region" description="Low complexity" evidence="1">
    <location>
        <begin position="492"/>
        <end position="506"/>
    </location>
</feature>
<feature type="region of interest" description="Disordered" evidence="1">
    <location>
        <begin position="84"/>
        <end position="128"/>
    </location>
</feature>
<name>A0A3E2HE16_SCYLI</name>
<organism evidence="2 3">
    <name type="scientific">Scytalidium lignicola</name>
    <name type="common">Hyphomycete</name>
    <dbReference type="NCBI Taxonomy" id="5539"/>
    <lineage>
        <taxon>Eukaryota</taxon>
        <taxon>Fungi</taxon>
        <taxon>Dikarya</taxon>
        <taxon>Ascomycota</taxon>
        <taxon>Pezizomycotina</taxon>
        <taxon>Leotiomycetes</taxon>
        <taxon>Leotiomycetes incertae sedis</taxon>
        <taxon>Scytalidium</taxon>
    </lineage>
</organism>
<comment type="caution">
    <text evidence="2">The sequence shown here is derived from an EMBL/GenBank/DDBJ whole genome shotgun (WGS) entry which is preliminary data.</text>
</comment>
<gene>
    <name evidence="2" type="ORF">B7463_g4698</name>
</gene>
<evidence type="ECO:0000256" key="1">
    <source>
        <dbReference type="SAM" id="MobiDB-lite"/>
    </source>
</evidence>
<feature type="non-terminal residue" evidence="2">
    <location>
        <position position="1"/>
    </location>
</feature>
<proteinExistence type="predicted"/>
<feature type="compositionally biased region" description="Polar residues" evidence="1">
    <location>
        <begin position="431"/>
        <end position="444"/>
    </location>
</feature>
<feature type="region of interest" description="Disordered" evidence="1">
    <location>
        <begin position="489"/>
        <end position="512"/>
    </location>
</feature>
<feature type="region of interest" description="Disordered" evidence="1">
    <location>
        <begin position="568"/>
        <end position="594"/>
    </location>
</feature>
<dbReference type="AlphaFoldDB" id="A0A3E2HE16"/>
<feature type="compositionally biased region" description="Polar residues" evidence="1">
    <location>
        <begin position="578"/>
        <end position="587"/>
    </location>
</feature>
<dbReference type="OMA" id="AVICQMP"/>
<feature type="region of interest" description="Disordered" evidence="1">
    <location>
        <begin position="332"/>
        <end position="364"/>
    </location>
</feature>
<keyword evidence="3" id="KW-1185">Reference proteome</keyword>
<reference evidence="2 3" key="1">
    <citation type="submission" date="2018-05" db="EMBL/GenBank/DDBJ databases">
        <title>Draft genome sequence of Scytalidium lignicola DSM 105466, a ubiquitous saprotrophic fungus.</title>
        <authorList>
            <person name="Buettner E."/>
            <person name="Gebauer A.M."/>
            <person name="Hofrichter M."/>
            <person name="Liers C."/>
            <person name="Kellner H."/>
        </authorList>
    </citation>
    <scope>NUCLEOTIDE SEQUENCE [LARGE SCALE GENOMIC DNA]</scope>
    <source>
        <strain evidence="2 3">DSM 105466</strain>
    </source>
</reference>
<evidence type="ECO:0000313" key="3">
    <source>
        <dbReference type="Proteomes" id="UP000258309"/>
    </source>
</evidence>
<sequence length="613" mass="67644">MFLHSGAAIHRHEYSPPLELRAPASRLRRSTLSRVSYPTTNVPRRSASFDAPTPMPILQPLGRALAEYVQPTNEQSVRFQEPDLEAMSEDGKSVANSETSVTTSVTTTGGPRPRKRTRNSTSFSLAHPAPTLGQKQKLIIVRPRLLLQLQRLSPDSRPKPAIDVLPSTVVVPRLVKRFPRLFTAKGGLGANDVMIVKSEEYGTPDIKETEDTDSDDDRYGAREVLAVICQMRKDEGGTQGVAEIVLADGTVWTARPMTNGLYEFTCIDHHGIKTTARWVKRTSQRASLDFATTKGSNLNVRFTFSIIDPNSRRHPIMATITQKKLDIPDYYTSVSPSSGKHPPPSPLRTFPGDSEYLDHEPSPDRATHYIDPKLRNLITVTGIWVALRQGWSPYFKYDDAMSVNAEPANGKGHNRRRSSSLTPESGRLSPALTQSTTSVCTQSAFRRRSYGRDVSRSQSFNAPSLIESSPKRTTSTGAVFMERLSARRAGHASSTATSESDAEIAAPAGSKGIDESIVTTRLTTIPSHRHSLPPSLTFPLEHPETPSRPPRRVASYIAPNSLAKGLGNEAMDKENIPPVSNGQQIASQPEKPKIKRWKAFTRLFRRSNKSRAT</sequence>
<feature type="compositionally biased region" description="Low complexity" evidence="1">
    <location>
        <begin position="99"/>
        <end position="111"/>
    </location>
</feature>
<feature type="region of interest" description="Disordered" evidence="1">
    <location>
        <begin position="404"/>
        <end position="476"/>
    </location>
</feature>
<protein>
    <submittedName>
        <fullName evidence="2">Uncharacterized protein</fullName>
    </submittedName>
</protein>
<dbReference type="OrthoDB" id="5404323at2759"/>
<feature type="region of interest" description="Disordered" evidence="1">
    <location>
        <begin position="526"/>
        <end position="552"/>
    </location>
</feature>
<evidence type="ECO:0000313" key="2">
    <source>
        <dbReference type="EMBL" id="RFU31656.1"/>
    </source>
</evidence>
<accession>A0A3E2HE16</accession>
<dbReference type="Proteomes" id="UP000258309">
    <property type="component" value="Unassembled WGS sequence"/>
</dbReference>